<evidence type="ECO:0000313" key="1">
    <source>
        <dbReference type="EMBL" id="KAH3697450.1"/>
    </source>
</evidence>
<name>A0A9D4BIZ8_DREPO</name>
<sequence length="67" mass="7374">MTLGYGWNVIYVTSLNKSIISHLEDPPSVSGEGVLNWREVGKTHDLGRLKGLDLTLVLRAEDAPVLE</sequence>
<proteinExistence type="predicted"/>
<accession>A0A9D4BIZ8</accession>
<reference evidence="1" key="1">
    <citation type="journal article" date="2019" name="bioRxiv">
        <title>The Genome of the Zebra Mussel, Dreissena polymorpha: A Resource for Invasive Species Research.</title>
        <authorList>
            <person name="McCartney M.A."/>
            <person name="Auch B."/>
            <person name="Kono T."/>
            <person name="Mallez S."/>
            <person name="Zhang Y."/>
            <person name="Obille A."/>
            <person name="Becker A."/>
            <person name="Abrahante J.E."/>
            <person name="Garbe J."/>
            <person name="Badalamenti J.P."/>
            <person name="Herman A."/>
            <person name="Mangelson H."/>
            <person name="Liachko I."/>
            <person name="Sullivan S."/>
            <person name="Sone E.D."/>
            <person name="Koren S."/>
            <person name="Silverstein K.A.T."/>
            <person name="Beckman K.B."/>
            <person name="Gohl D.M."/>
        </authorList>
    </citation>
    <scope>NUCLEOTIDE SEQUENCE</scope>
    <source>
        <strain evidence="1">Duluth1</strain>
        <tissue evidence="1">Whole animal</tissue>
    </source>
</reference>
<dbReference type="AlphaFoldDB" id="A0A9D4BIZ8"/>
<dbReference type="EMBL" id="JAIWYP010000016">
    <property type="protein sequence ID" value="KAH3697450.1"/>
    <property type="molecule type" value="Genomic_DNA"/>
</dbReference>
<gene>
    <name evidence="1" type="ORF">DPMN_084952</name>
</gene>
<reference evidence="1" key="2">
    <citation type="submission" date="2020-11" db="EMBL/GenBank/DDBJ databases">
        <authorList>
            <person name="McCartney M.A."/>
            <person name="Auch B."/>
            <person name="Kono T."/>
            <person name="Mallez S."/>
            <person name="Becker A."/>
            <person name="Gohl D.M."/>
            <person name="Silverstein K.A.T."/>
            <person name="Koren S."/>
            <person name="Bechman K.B."/>
            <person name="Herman A."/>
            <person name="Abrahante J.E."/>
            <person name="Garbe J."/>
        </authorList>
    </citation>
    <scope>NUCLEOTIDE SEQUENCE</scope>
    <source>
        <strain evidence="1">Duluth1</strain>
        <tissue evidence="1">Whole animal</tissue>
    </source>
</reference>
<protein>
    <submittedName>
        <fullName evidence="1">Uncharacterized protein</fullName>
    </submittedName>
</protein>
<organism evidence="1 2">
    <name type="scientific">Dreissena polymorpha</name>
    <name type="common">Zebra mussel</name>
    <name type="synonym">Mytilus polymorpha</name>
    <dbReference type="NCBI Taxonomy" id="45954"/>
    <lineage>
        <taxon>Eukaryota</taxon>
        <taxon>Metazoa</taxon>
        <taxon>Spiralia</taxon>
        <taxon>Lophotrochozoa</taxon>
        <taxon>Mollusca</taxon>
        <taxon>Bivalvia</taxon>
        <taxon>Autobranchia</taxon>
        <taxon>Heteroconchia</taxon>
        <taxon>Euheterodonta</taxon>
        <taxon>Imparidentia</taxon>
        <taxon>Neoheterodontei</taxon>
        <taxon>Myida</taxon>
        <taxon>Dreissenoidea</taxon>
        <taxon>Dreissenidae</taxon>
        <taxon>Dreissena</taxon>
    </lineage>
</organism>
<keyword evidence="2" id="KW-1185">Reference proteome</keyword>
<dbReference type="Proteomes" id="UP000828390">
    <property type="component" value="Unassembled WGS sequence"/>
</dbReference>
<evidence type="ECO:0000313" key="2">
    <source>
        <dbReference type="Proteomes" id="UP000828390"/>
    </source>
</evidence>
<comment type="caution">
    <text evidence="1">The sequence shown here is derived from an EMBL/GenBank/DDBJ whole genome shotgun (WGS) entry which is preliminary data.</text>
</comment>